<evidence type="ECO:0000256" key="1">
    <source>
        <dbReference type="SAM" id="MobiDB-lite"/>
    </source>
</evidence>
<comment type="caution">
    <text evidence="2">The sequence shown here is derived from an EMBL/GenBank/DDBJ whole genome shotgun (WGS) entry which is preliminary data.</text>
</comment>
<dbReference type="AlphaFoldDB" id="A0A4C1XC34"/>
<gene>
    <name evidence="2" type="ORF">EVAR_41102_1</name>
</gene>
<dbReference type="Proteomes" id="UP000299102">
    <property type="component" value="Unassembled WGS sequence"/>
</dbReference>
<proteinExistence type="predicted"/>
<accession>A0A4C1XC34</accession>
<keyword evidence="3" id="KW-1185">Reference proteome</keyword>
<evidence type="ECO:0000313" key="3">
    <source>
        <dbReference type="Proteomes" id="UP000299102"/>
    </source>
</evidence>
<name>A0A4C1XC34_EUMVA</name>
<dbReference type="EMBL" id="BGZK01000795">
    <property type="protein sequence ID" value="GBP60763.1"/>
    <property type="molecule type" value="Genomic_DNA"/>
</dbReference>
<sequence length="93" mass="10383">MIPIRQQITVIRCHAFNFMCPLERPGPGRAPVSVSGGRAPAARPPPRPRHPADYSHRDPEHFTNGDLRNKTLIFNMDAIAIFKSVLADGRNEL</sequence>
<reference evidence="2 3" key="1">
    <citation type="journal article" date="2019" name="Commun. Biol.">
        <title>The bagworm genome reveals a unique fibroin gene that provides high tensile strength.</title>
        <authorList>
            <person name="Kono N."/>
            <person name="Nakamura H."/>
            <person name="Ohtoshi R."/>
            <person name="Tomita M."/>
            <person name="Numata K."/>
            <person name="Arakawa K."/>
        </authorList>
    </citation>
    <scope>NUCLEOTIDE SEQUENCE [LARGE SCALE GENOMIC DNA]</scope>
</reference>
<protein>
    <submittedName>
        <fullName evidence="2">Uncharacterized protein</fullName>
    </submittedName>
</protein>
<feature type="region of interest" description="Disordered" evidence="1">
    <location>
        <begin position="27"/>
        <end position="65"/>
    </location>
</feature>
<feature type="compositionally biased region" description="Basic and acidic residues" evidence="1">
    <location>
        <begin position="50"/>
        <end position="65"/>
    </location>
</feature>
<evidence type="ECO:0000313" key="2">
    <source>
        <dbReference type="EMBL" id="GBP60763.1"/>
    </source>
</evidence>
<organism evidence="2 3">
    <name type="scientific">Eumeta variegata</name>
    <name type="common">Bagworm moth</name>
    <name type="synonym">Eumeta japonica</name>
    <dbReference type="NCBI Taxonomy" id="151549"/>
    <lineage>
        <taxon>Eukaryota</taxon>
        <taxon>Metazoa</taxon>
        <taxon>Ecdysozoa</taxon>
        <taxon>Arthropoda</taxon>
        <taxon>Hexapoda</taxon>
        <taxon>Insecta</taxon>
        <taxon>Pterygota</taxon>
        <taxon>Neoptera</taxon>
        <taxon>Endopterygota</taxon>
        <taxon>Lepidoptera</taxon>
        <taxon>Glossata</taxon>
        <taxon>Ditrysia</taxon>
        <taxon>Tineoidea</taxon>
        <taxon>Psychidae</taxon>
        <taxon>Oiketicinae</taxon>
        <taxon>Eumeta</taxon>
    </lineage>
</organism>